<gene>
    <name evidence="5" type="ORF">AAF712_003317</name>
</gene>
<evidence type="ECO:0000313" key="6">
    <source>
        <dbReference type="Proteomes" id="UP001437256"/>
    </source>
</evidence>
<feature type="signal peptide" evidence="3">
    <location>
        <begin position="1"/>
        <end position="25"/>
    </location>
</feature>
<accession>A0ABR3A8I4</accession>
<comment type="caution">
    <text evidence="5">The sequence shown here is derived from an EMBL/GenBank/DDBJ whole genome shotgun (WGS) entry which is preliminary data.</text>
</comment>
<dbReference type="EMBL" id="JBBXMP010000011">
    <property type="protein sequence ID" value="KAL0069659.1"/>
    <property type="molecule type" value="Genomic_DNA"/>
</dbReference>
<keyword evidence="2" id="KW-0560">Oxidoreductase</keyword>
<evidence type="ECO:0000259" key="4">
    <source>
        <dbReference type="PROSITE" id="PS51387"/>
    </source>
</evidence>
<feature type="chain" id="PRO_5045833481" description="FAD-binding PCMH-type domain-containing protein" evidence="3">
    <location>
        <begin position="26"/>
        <end position="572"/>
    </location>
</feature>
<evidence type="ECO:0000256" key="2">
    <source>
        <dbReference type="ARBA" id="ARBA00023002"/>
    </source>
</evidence>
<protein>
    <recommendedName>
        <fullName evidence="4">FAD-binding PCMH-type domain-containing protein</fullName>
    </recommendedName>
</protein>
<dbReference type="Pfam" id="PF08031">
    <property type="entry name" value="BBE"/>
    <property type="match status" value="1"/>
</dbReference>
<keyword evidence="6" id="KW-1185">Reference proteome</keyword>
<dbReference type="PANTHER" id="PTHR13878:SF91">
    <property type="entry name" value="FAD BINDING DOMAIN PROTEIN (AFU_ORTHOLOGUE AFUA_6G12070)-RELATED"/>
    <property type="match status" value="1"/>
</dbReference>
<dbReference type="PROSITE" id="PS51387">
    <property type="entry name" value="FAD_PCMH"/>
    <property type="match status" value="1"/>
</dbReference>
<evidence type="ECO:0000313" key="5">
    <source>
        <dbReference type="EMBL" id="KAL0069659.1"/>
    </source>
</evidence>
<sequence>MAATRITRFLVFSFVVLSPSLPSLAFEDHSCRILPSDDAWPNESVWDAFNTSVDGRLIKVVPDGLPCHDPEYNENLCEVVRENWLVPQFHSGRPGSIMNSLLYNRSCDPFAPRETPCTMRNVVEYSVNVSQAEHIIKAVQFVKEHNIRFVVKNTGHDYMGKSTGTGALSVWMHNFQGIEWVPDYVSTGYTGPAIKAPAGIQGKDLATFAGARGHAIVSGECPSVGFAGGYIQGGGHSIITSAYGMAADQTLEFEVVTMQGEHLVATPTQNEDLYWALSGGGGGTYAVVLSVTVKVFPDGPLTLGFLNFTEVRSETYWQAVAAYNAIIPDLTSSRTTVFASYASNYFEINHMVAVNQTGQELTAVIRPFLDSLDDLGIQYNFSTRSDVRYLDVLEFLGGILPSIGDQVLATRLLPRSLWDNETGIASVVDATRQVLEGFSGVVVADLSFKPPTRLPGDPQNAVLPAWRESQRAVFSVVLYAGNETQAEASMAVQKVSQAISTFREISPGSGAYLNEGDLLEPNFKDAFYGPNYDRLLNIKDKWDPDQILYGSTAVGGDRWREDEDGRLCKVVG</sequence>
<evidence type="ECO:0000256" key="3">
    <source>
        <dbReference type="SAM" id="SignalP"/>
    </source>
</evidence>
<proteinExistence type="inferred from homology"/>
<evidence type="ECO:0000256" key="1">
    <source>
        <dbReference type="ARBA" id="ARBA00005466"/>
    </source>
</evidence>
<keyword evidence="3" id="KW-0732">Signal</keyword>
<feature type="domain" description="FAD-binding PCMH-type" evidence="4">
    <location>
        <begin position="119"/>
        <end position="298"/>
    </location>
</feature>
<dbReference type="PANTHER" id="PTHR13878">
    <property type="entry name" value="GULONOLACTONE OXIDASE"/>
    <property type="match status" value="1"/>
</dbReference>
<dbReference type="SUPFAM" id="SSF56176">
    <property type="entry name" value="FAD-binding/transporter-associated domain-like"/>
    <property type="match status" value="1"/>
</dbReference>
<dbReference type="InterPro" id="IPR050432">
    <property type="entry name" value="FAD-linked_Oxidoreductases_BP"/>
</dbReference>
<dbReference type="Pfam" id="PF01565">
    <property type="entry name" value="FAD_binding_4"/>
    <property type="match status" value="1"/>
</dbReference>
<dbReference type="InterPro" id="IPR016169">
    <property type="entry name" value="FAD-bd_PCMH_sub2"/>
</dbReference>
<name>A0ABR3A8I4_9AGAR</name>
<dbReference type="Proteomes" id="UP001437256">
    <property type="component" value="Unassembled WGS sequence"/>
</dbReference>
<comment type="similarity">
    <text evidence="1">Belongs to the oxygen-dependent FAD-linked oxidoreductase family.</text>
</comment>
<dbReference type="InterPro" id="IPR016166">
    <property type="entry name" value="FAD-bd_PCMH"/>
</dbReference>
<dbReference type="InterPro" id="IPR006094">
    <property type="entry name" value="Oxid_FAD_bind_N"/>
</dbReference>
<dbReference type="InterPro" id="IPR012951">
    <property type="entry name" value="BBE"/>
</dbReference>
<organism evidence="5 6">
    <name type="scientific">Marasmius tenuissimus</name>
    <dbReference type="NCBI Taxonomy" id="585030"/>
    <lineage>
        <taxon>Eukaryota</taxon>
        <taxon>Fungi</taxon>
        <taxon>Dikarya</taxon>
        <taxon>Basidiomycota</taxon>
        <taxon>Agaricomycotina</taxon>
        <taxon>Agaricomycetes</taxon>
        <taxon>Agaricomycetidae</taxon>
        <taxon>Agaricales</taxon>
        <taxon>Marasmiineae</taxon>
        <taxon>Marasmiaceae</taxon>
        <taxon>Marasmius</taxon>
    </lineage>
</organism>
<dbReference type="InterPro" id="IPR036318">
    <property type="entry name" value="FAD-bd_PCMH-like_sf"/>
</dbReference>
<reference evidence="5 6" key="1">
    <citation type="submission" date="2024-05" db="EMBL/GenBank/DDBJ databases">
        <title>A draft genome resource for the thread blight pathogen Marasmius tenuissimus strain MS-2.</title>
        <authorList>
            <person name="Yulfo-Soto G.E."/>
            <person name="Baruah I.K."/>
            <person name="Amoako-Attah I."/>
            <person name="Bukari Y."/>
            <person name="Meinhardt L.W."/>
            <person name="Bailey B.A."/>
            <person name="Cohen S.P."/>
        </authorList>
    </citation>
    <scope>NUCLEOTIDE SEQUENCE [LARGE SCALE GENOMIC DNA]</scope>
    <source>
        <strain evidence="5 6">MS-2</strain>
    </source>
</reference>
<dbReference type="Gene3D" id="3.30.465.10">
    <property type="match status" value="2"/>
</dbReference>